<dbReference type="SMART" id="SM00530">
    <property type="entry name" value="HTH_XRE"/>
    <property type="match status" value="1"/>
</dbReference>
<dbReference type="Pfam" id="PF01381">
    <property type="entry name" value="HTH_3"/>
    <property type="match status" value="1"/>
</dbReference>
<accession>A0A0B6AGL2</accession>
<dbReference type="Gene3D" id="1.10.260.40">
    <property type="entry name" value="lambda repressor-like DNA-binding domains"/>
    <property type="match status" value="1"/>
</dbReference>
<dbReference type="KEGG" id="bmeg:BG04_2130"/>
<dbReference type="PANTHER" id="PTHR46558:SF15">
    <property type="entry name" value="HELIX-TURN-HELIX DOMAIN PROTEIN"/>
    <property type="match status" value="1"/>
</dbReference>
<dbReference type="GO" id="GO:0003677">
    <property type="term" value="F:DNA binding"/>
    <property type="evidence" value="ECO:0007669"/>
    <property type="project" value="UniProtKB-KW"/>
</dbReference>
<dbReference type="CDD" id="cd00093">
    <property type="entry name" value="HTH_XRE"/>
    <property type="match status" value="1"/>
</dbReference>
<dbReference type="InterPro" id="IPR010982">
    <property type="entry name" value="Lambda_DNA-bd_dom_sf"/>
</dbReference>
<gene>
    <name evidence="2" type="ORF">BG04_2130</name>
</gene>
<evidence type="ECO:0000313" key="3">
    <source>
        <dbReference type="Proteomes" id="UP000031829"/>
    </source>
</evidence>
<dbReference type="AlphaFoldDB" id="A0A0B6AGL2"/>
<dbReference type="SUPFAM" id="SSF47413">
    <property type="entry name" value="lambda repressor-like DNA-binding domains"/>
    <property type="match status" value="1"/>
</dbReference>
<dbReference type="Proteomes" id="UP000031829">
    <property type="component" value="Chromosome"/>
</dbReference>
<reference evidence="2 3" key="1">
    <citation type="journal article" date="2015" name="Genome Announc.">
        <title>Complete genome sequences for 35 biothreat assay-relevant bacillus species.</title>
        <authorList>
            <person name="Johnson S.L."/>
            <person name="Daligault H.E."/>
            <person name="Davenport K.W."/>
            <person name="Jaissle J."/>
            <person name="Frey K.G."/>
            <person name="Ladner J.T."/>
            <person name="Broomall S.M."/>
            <person name="Bishop-Lilly K.A."/>
            <person name="Bruce D.C."/>
            <person name="Gibbons H.S."/>
            <person name="Coyne S.R."/>
            <person name="Lo C.C."/>
            <person name="Meincke L."/>
            <person name="Munk A.C."/>
            <person name="Koroleva G.I."/>
            <person name="Rosenzweig C.N."/>
            <person name="Palacios G.F."/>
            <person name="Redden C.L."/>
            <person name="Minogue T.D."/>
            <person name="Chain P.S."/>
        </authorList>
    </citation>
    <scope>NUCLEOTIDE SEQUENCE [LARGE SCALE GENOMIC DNA]</scope>
    <source>
        <strain evidence="3">ATCC 14581 / DSM 32 / JCM 2506 / NBRC 15308 / NCIMB 9376 / NCTC 10342 / NRRL B-14308 / VKM B-512</strain>
    </source>
</reference>
<protein>
    <submittedName>
        <fullName evidence="2">Helix-turn-helix family protein</fullName>
    </submittedName>
</protein>
<sequence length="140" mass="16317">MKDFGERIKQFRLKGGFSQEELANQLNVSRTTISKWECSKQTPSIFDFLSLCNCFQITLDQLIEPSSYKQDHLHDFQLLYLTRKCESDSHDETILTLIDKQPLLKHVLLQFSSLSPTLQKELLTDIIPLLKKLFSALQRQ</sequence>
<dbReference type="PANTHER" id="PTHR46558">
    <property type="entry name" value="TRACRIPTIONAL REGULATORY PROTEIN-RELATED-RELATED"/>
    <property type="match status" value="1"/>
</dbReference>
<keyword evidence="1" id="KW-0238">DNA-binding</keyword>
<dbReference type="InterPro" id="IPR001387">
    <property type="entry name" value="Cro/C1-type_HTH"/>
</dbReference>
<dbReference type="HOGENOM" id="CLU_066192_4_2_9"/>
<evidence type="ECO:0000313" key="2">
    <source>
        <dbReference type="EMBL" id="AJI20187.1"/>
    </source>
</evidence>
<dbReference type="EMBL" id="CP009920">
    <property type="protein sequence ID" value="AJI20187.1"/>
    <property type="molecule type" value="Genomic_DNA"/>
</dbReference>
<dbReference type="RefSeq" id="WP_034648293.1">
    <property type="nucleotide sequence ID" value="NZ_BCVB01000009.1"/>
</dbReference>
<name>A0A0B6AGL2_PRIM2</name>
<organism evidence="2 3">
    <name type="scientific">Priestia megaterium (strain ATCC 14581 / DSM 32 / CCUG 1817 / JCM 2506 / NBRC 15308 / NCIMB 9376 / NCTC 10342 / NRRL B-14308 / VKM B-512 / Ford 19)</name>
    <name type="common">Bacillus megaterium</name>
    <dbReference type="NCBI Taxonomy" id="1348623"/>
    <lineage>
        <taxon>Bacteria</taxon>
        <taxon>Bacillati</taxon>
        <taxon>Bacillota</taxon>
        <taxon>Bacilli</taxon>
        <taxon>Bacillales</taxon>
        <taxon>Bacillaceae</taxon>
        <taxon>Priestia</taxon>
    </lineage>
</organism>
<dbReference type="GeneID" id="93645596"/>
<proteinExistence type="predicted"/>
<dbReference type="PROSITE" id="PS50943">
    <property type="entry name" value="HTH_CROC1"/>
    <property type="match status" value="1"/>
</dbReference>
<evidence type="ECO:0000256" key="1">
    <source>
        <dbReference type="ARBA" id="ARBA00023125"/>
    </source>
</evidence>